<dbReference type="Proteomes" id="UP000824881">
    <property type="component" value="Unassembled WGS sequence"/>
</dbReference>
<proteinExistence type="predicted"/>
<organism evidence="1 2">
    <name type="scientific">Pleurotus cornucopiae</name>
    <name type="common">Cornucopia mushroom</name>
    <dbReference type="NCBI Taxonomy" id="5321"/>
    <lineage>
        <taxon>Eukaryota</taxon>
        <taxon>Fungi</taxon>
        <taxon>Dikarya</taxon>
        <taxon>Basidiomycota</taxon>
        <taxon>Agaricomycotina</taxon>
        <taxon>Agaricomycetes</taxon>
        <taxon>Agaricomycetidae</taxon>
        <taxon>Agaricales</taxon>
        <taxon>Pleurotineae</taxon>
        <taxon>Pleurotaceae</taxon>
        <taxon>Pleurotus</taxon>
    </lineage>
</organism>
<keyword evidence="2" id="KW-1185">Reference proteome</keyword>
<reference evidence="1 2" key="1">
    <citation type="journal article" date="2021" name="Appl. Environ. Microbiol.">
        <title>Genetic linkage and physical mapping for an oyster mushroom Pleurotus cornucopiae and QTL analysis for the trait cap color.</title>
        <authorList>
            <person name="Zhang Y."/>
            <person name="Gao W."/>
            <person name="Sonnenberg A."/>
            <person name="Chen Q."/>
            <person name="Zhang J."/>
            <person name="Huang C."/>
        </authorList>
    </citation>
    <scope>NUCLEOTIDE SEQUENCE [LARGE SCALE GENOMIC DNA]</scope>
    <source>
        <strain evidence="1">CCMSSC00406</strain>
    </source>
</reference>
<evidence type="ECO:0000313" key="1">
    <source>
        <dbReference type="EMBL" id="KAG9223772.1"/>
    </source>
</evidence>
<name>A0ACB7J022_PLECO</name>
<evidence type="ECO:0000313" key="2">
    <source>
        <dbReference type="Proteomes" id="UP000824881"/>
    </source>
</evidence>
<accession>A0ACB7J022</accession>
<dbReference type="EMBL" id="WQMT02000004">
    <property type="protein sequence ID" value="KAG9223772.1"/>
    <property type="molecule type" value="Genomic_DNA"/>
</dbReference>
<comment type="caution">
    <text evidence="1">The sequence shown here is derived from an EMBL/GenBank/DDBJ whole genome shotgun (WGS) entry which is preliminary data.</text>
</comment>
<sequence>MQFSLRLKLLPVVALAAMVIASPAATSRDVEASIVSDAEFDNWLRTTDADITFVGNAKALAERNALNTRVVYCSSRSGSAPSALWPQPTSRSATELGAEEVVTHSIPAGRGSTGGSAPPPALGRLMCHSLDLIQMGGAD</sequence>
<protein>
    <submittedName>
        <fullName evidence="1">Uncharacterized protein</fullName>
    </submittedName>
</protein>
<gene>
    <name evidence="1" type="ORF">CCMSSC00406_0004887</name>
</gene>